<sequence length="241" mass="25666">MDVPFILVDTRTGFHVASSNLKFVNGEAKSKGALAMLCNTVFLQWAYIGENVGSVASKGAPLAFVVEKPLGSNAHGDVKYFQVKGYYLCVIFARRRHDLYEHFADRVAEVAFSGQAGQLKAVGCVRECAEGVFGDSIRAFFERSGVTDYAVVAEGPSGTVHVGGGVLNERCSAVAVFGRQMLLSGIHVADNLVCYVDIRGDSVYAVAALCMSVSCIEELSGDAILRSWALSLCCGSTSANQ</sequence>
<reference evidence="1 2" key="1">
    <citation type="submission" date="2021-02" db="EMBL/GenBank/DDBJ databases">
        <title>Leishmania (Mundinia) enrietti genome sequencing and assembly.</title>
        <authorList>
            <person name="Almutairi H."/>
            <person name="Gatherer D."/>
        </authorList>
    </citation>
    <scope>NUCLEOTIDE SEQUENCE [LARGE SCALE GENOMIC DNA]</scope>
    <source>
        <strain evidence="1">CUR178</strain>
    </source>
</reference>
<protein>
    <submittedName>
        <fullName evidence="1">Uncharacterized protein</fullName>
    </submittedName>
</protein>
<dbReference type="KEGG" id="lenr:94175364"/>
<proteinExistence type="predicted"/>
<gene>
    <name evidence="1" type="ORF">CUR178_08224</name>
</gene>
<evidence type="ECO:0000313" key="1">
    <source>
        <dbReference type="EMBL" id="KAG5483558.1"/>
    </source>
</evidence>
<accession>A0A836HLI3</accession>
<comment type="caution">
    <text evidence="1">The sequence shown here is derived from an EMBL/GenBank/DDBJ whole genome shotgun (WGS) entry which is preliminary data.</text>
</comment>
<dbReference type="GeneID" id="94175364"/>
<dbReference type="RefSeq" id="XP_067694775.1">
    <property type="nucleotide sequence ID" value="XM_067839854.1"/>
</dbReference>
<name>A0A836HLI3_LEIEN</name>
<dbReference type="EMBL" id="JAFHKP010000012">
    <property type="protein sequence ID" value="KAG5483558.1"/>
    <property type="molecule type" value="Genomic_DNA"/>
</dbReference>
<evidence type="ECO:0000313" key="2">
    <source>
        <dbReference type="Proteomes" id="UP000674179"/>
    </source>
</evidence>
<organism evidence="1 2">
    <name type="scientific">Leishmania enriettii</name>
    <dbReference type="NCBI Taxonomy" id="5663"/>
    <lineage>
        <taxon>Eukaryota</taxon>
        <taxon>Discoba</taxon>
        <taxon>Euglenozoa</taxon>
        <taxon>Kinetoplastea</taxon>
        <taxon>Metakinetoplastina</taxon>
        <taxon>Trypanosomatida</taxon>
        <taxon>Trypanosomatidae</taxon>
        <taxon>Leishmaniinae</taxon>
        <taxon>Leishmania</taxon>
    </lineage>
</organism>
<dbReference type="Proteomes" id="UP000674179">
    <property type="component" value="Chromosome 12"/>
</dbReference>
<dbReference type="OrthoDB" id="258519at2759"/>
<keyword evidence="2" id="KW-1185">Reference proteome</keyword>
<dbReference type="AlphaFoldDB" id="A0A836HLI3"/>